<evidence type="ECO:0000256" key="4">
    <source>
        <dbReference type="ARBA" id="ARBA00022989"/>
    </source>
</evidence>
<evidence type="ECO:0000256" key="5">
    <source>
        <dbReference type="ARBA" id="ARBA00023065"/>
    </source>
</evidence>
<feature type="region of interest" description="Disordered" evidence="7">
    <location>
        <begin position="128"/>
        <end position="179"/>
    </location>
</feature>
<feature type="region of interest" description="Disordered" evidence="7">
    <location>
        <begin position="526"/>
        <end position="633"/>
    </location>
</feature>
<feature type="domain" description="Multiple myeloma tumor-associated protein 2-like N-terminal" evidence="8">
    <location>
        <begin position="8"/>
        <end position="88"/>
    </location>
</feature>
<feature type="region of interest" description="Disordered" evidence="7">
    <location>
        <begin position="663"/>
        <end position="692"/>
    </location>
</feature>
<keyword evidence="4" id="KW-1133">Transmembrane helix</keyword>
<evidence type="ECO:0000259" key="8">
    <source>
        <dbReference type="Pfam" id="PF10159"/>
    </source>
</evidence>
<accession>A0A8H3TNN0</accession>
<keyword evidence="2" id="KW-0813">Transport</keyword>
<comment type="caution">
    <text evidence="9">The sequence shown here is derived from an EMBL/GenBank/DDBJ whole genome shotgun (WGS) entry which is preliminary data.</text>
</comment>
<dbReference type="InterPro" id="IPR039207">
    <property type="entry name" value="MMTAG2-like"/>
</dbReference>
<gene>
    <name evidence="9" type="ORF">NliqN6_0797</name>
</gene>
<feature type="compositionally biased region" description="Basic and acidic residues" evidence="7">
    <location>
        <begin position="584"/>
        <end position="594"/>
    </location>
</feature>
<evidence type="ECO:0000313" key="10">
    <source>
        <dbReference type="Proteomes" id="UP000620104"/>
    </source>
</evidence>
<evidence type="ECO:0000256" key="1">
    <source>
        <dbReference type="ARBA" id="ARBA00004141"/>
    </source>
</evidence>
<reference evidence="9" key="1">
    <citation type="submission" date="2020-07" db="EMBL/GenBank/DDBJ databases">
        <title>Draft Genome Sequence of a Deep-Sea Yeast, Naganishia (Cryptococcus) liquefaciens strain N6.</title>
        <authorList>
            <person name="Han Y.W."/>
            <person name="Kajitani R."/>
            <person name="Morimoto H."/>
            <person name="Parhat M."/>
            <person name="Tsubouchi H."/>
            <person name="Bakenova O."/>
            <person name="Ogata M."/>
            <person name="Argunhan B."/>
            <person name="Aoki R."/>
            <person name="Kajiwara S."/>
            <person name="Itoh T."/>
            <person name="Iwasaki H."/>
        </authorList>
    </citation>
    <scope>NUCLEOTIDE SEQUENCE</scope>
    <source>
        <strain evidence="9">N6</strain>
    </source>
</reference>
<dbReference type="EMBL" id="BLZA01000007">
    <property type="protein sequence ID" value="GHJ84395.1"/>
    <property type="molecule type" value="Genomic_DNA"/>
</dbReference>
<evidence type="ECO:0000313" key="9">
    <source>
        <dbReference type="EMBL" id="GHJ84395.1"/>
    </source>
</evidence>
<dbReference type="AlphaFoldDB" id="A0A8H3TNN0"/>
<dbReference type="PANTHER" id="PTHR14580">
    <property type="entry name" value="MULTIPLE MYELOMA TUMOR-ASSOCIATED PROTEIN 2 FAMILY MEMBER"/>
    <property type="match status" value="1"/>
</dbReference>
<feature type="compositionally biased region" description="Basic and acidic residues" evidence="7">
    <location>
        <begin position="526"/>
        <end position="538"/>
    </location>
</feature>
<dbReference type="Pfam" id="PF10159">
    <property type="entry name" value="MMtag"/>
    <property type="match status" value="1"/>
</dbReference>
<evidence type="ECO:0000256" key="7">
    <source>
        <dbReference type="SAM" id="MobiDB-lite"/>
    </source>
</evidence>
<keyword evidence="3" id="KW-0812">Transmembrane</keyword>
<keyword evidence="6" id="KW-0472">Membrane</keyword>
<keyword evidence="5" id="KW-0406">Ion transport</keyword>
<name>A0A8H3TNN0_9TREE</name>
<feature type="compositionally biased region" description="Basic residues" evidence="7">
    <location>
        <begin position="559"/>
        <end position="576"/>
    </location>
</feature>
<evidence type="ECO:0000256" key="6">
    <source>
        <dbReference type="ARBA" id="ARBA00023136"/>
    </source>
</evidence>
<dbReference type="PANTHER" id="PTHR14580:SF0">
    <property type="entry name" value="MULTIPLE MYELOMA TUMOR-ASSOCIATED PROTEIN 2"/>
    <property type="match status" value="1"/>
</dbReference>
<feature type="compositionally biased region" description="Basic and acidic residues" evidence="7">
    <location>
        <begin position="128"/>
        <end position="172"/>
    </location>
</feature>
<evidence type="ECO:0000256" key="3">
    <source>
        <dbReference type="ARBA" id="ARBA00022692"/>
    </source>
</evidence>
<evidence type="ECO:0000256" key="2">
    <source>
        <dbReference type="ARBA" id="ARBA00022448"/>
    </source>
</evidence>
<dbReference type="InterPro" id="IPR044669">
    <property type="entry name" value="YneE/VCCN1/2-like"/>
</dbReference>
<organism evidence="9 10">
    <name type="scientific">Naganishia liquefaciens</name>
    <dbReference type="NCBI Taxonomy" id="104408"/>
    <lineage>
        <taxon>Eukaryota</taxon>
        <taxon>Fungi</taxon>
        <taxon>Dikarya</taxon>
        <taxon>Basidiomycota</taxon>
        <taxon>Agaricomycotina</taxon>
        <taxon>Tremellomycetes</taxon>
        <taxon>Filobasidiales</taxon>
        <taxon>Filobasidiaceae</taxon>
        <taxon>Naganishia</taxon>
    </lineage>
</organism>
<feature type="compositionally biased region" description="Polar residues" evidence="7">
    <location>
        <begin position="620"/>
        <end position="633"/>
    </location>
</feature>
<sequence length="924" mass="103559">MFESVRGGTRGGAAEFKWSDVKADKDRENYLGHSINAPQGRWQNHKDIHWYSRNNSNISDAEAVRREKAREIKEIKMREENELSIALGYGPVHDLDKIGEGKEEAEGNGAKTERELELEKLEAEEKRRRKELKREKRAMKETEKQLRKQEKEERRLDSRSHRRDHGDLRVQDSADDENTTQKTVIMARLVFRTMIVVRCAKQGPVRTTRILRLVDAAHRQTPQMPGDPRLDMSDARNTTSKLNVHGIGNAGSGIMIQKHEWRVEGGDEHLSDGVGRTLKRHVRSGLLTKLQPHHLPLLFLYTCSLYLLTRPDLGQKIARFFSVSTSASVAAVSKSILPQWLKSRLPTEFPFAVPEKDDFQRTRDGGRPLLEPQLLSQAGQALISILSMVTGLLLSYKSSSALGKWEKGKGVWIGSGAGAGGMSGGVKGEIRSAVRMISLIHPQRAEDDKEQVFKETRPETASGSAQYQDALLYHRAGELVSLLVGFPFALHYHLIRSRPALQRPPLVDLLPKGYLSAIRRTDERVRFQSGDDMREDSAIRPSARSVAASPKSIWQKPHSPLRAKSRSVSRQRKVRTMRSSSSNEDIKAEPRLSFDDSDATYGQESCTSPQSDAGPESGLETANNHDTPSEVSRQVRQLNIPISTPEVISGMVHSGEDALRLKTHSSQVSRPVLNKETSEHPAEQASTSGAKTDLRSTLQIPTSLRNGRQRSRTPTRTQSRHEHLRYASAISSPFPLNLPLSIIRLIESYVNQFVAAEAWTSAQAEKGYLLTRTLTKILSEAEMLSENPPPLSLSIHLTHLLLLYLLAIPAQLMPVLGKYTVPVALVAGWGLLGVEALSREVGAVFGTNENHIPTYLYCAEILSETIDMSPLFLDMYTNRIRERLENDDELTGRLPELMAKGDSRVLMLSKLLERRTEAWIPEFK</sequence>
<dbReference type="Pfam" id="PF25539">
    <property type="entry name" value="Bestrophin_2"/>
    <property type="match status" value="1"/>
</dbReference>
<keyword evidence="10" id="KW-1185">Reference proteome</keyword>
<protein>
    <recommendedName>
        <fullName evidence="8">Multiple myeloma tumor-associated protein 2-like N-terminal domain-containing protein</fullName>
    </recommendedName>
</protein>
<proteinExistence type="predicted"/>
<dbReference type="OrthoDB" id="1368at2759"/>
<dbReference type="InterPro" id="IPR019315">
    <property type="entry name" value="MMTA2_N"/>
</dbReference>
<dbReference type="GO" id="GO:0005254">
    <property type="term" value="F:chloride channel activity"/>
    <property type="evidence" value="ECO:0007669"/>
    <property type="project" value="InterPro"/>
</dbReference>
<feature type="compositionally biased region" description="Polar residues" evidence="7">
    <location>
        <begin position="600"/>
        <end position="611"/>
    </location>
</feature>
<comment type="subcellular location">
    <subcellularLocation>
        <location evidence="1">Membrane</location>
        <topology evidence="1">Multi-pass membrane protein</topology>
    </subcellularLocation>
</comment>
<dbReference type="Proteomes" id="UP000620104">
    <property type="component" value="Unassembled WGS sequence"/>
</dbReference>
<dbReference type="GO" id="GO:0016020">
    <property type="term" value="C:membrane"/>
    <property type="evidence" value="ECO:0007669"/>
    <property type="project" value="UniProtKB-SubCell"/>
</dbReference>